<dbReference type="EMBL" id="MAJD01000002">
    <property type="protein sequence ID" value="OBX34547.1"/>
    <property type="molecule type" value="Genomic_DNA"/>
</dbReference>
<evidence type="ECO:0000259" key="3">
    <source>
        <dbReference type="Pfam" id="PF20914"/>
    </source>
</evidence>
<dbReference type="Pfam" id="PF01336">
    <property type="entry name" value="tRNA_anti-codon"/>
    <property type="match status" value="1"/>
</dbReference>
<dbReference type="InterPro" id="IPR004365">
    <property type="entry name" value="NA-bd_OB_tRNA"/>
</dbReference>
<feature type="domain" description="OB" evidence="2">
    <location>
        <begin position="4"/>
        <end position="66"/>
    </location>
</feature>
<feature type="domain" description="DNA polymerase III subunit alpha C-terminal" evidence="3">
    <location>
        <begin position="96"/>
        <end position="145"/>
    </location>
</feature>
<dbReference type="GO" id="GO:0003887">
    <property type="term" value="F:DNA-directed DNA polymerase activity"/>
    <property type="evidence" value="ECO:0007669"/>
    <property type="project" value="UniProtKB-EC"/>
</dbReference>
<organism evidence="4 5">
    <name type="scientific">Halomonas elongata</name>
    <dbReference type="NCBI Taxonomy" id="2746"/>
    <lineage>
        <taxon>Bacteria</taxon>
        <taxon>Pseudomonadati</taxon>
        <taxon>Pseudomonadota</taxon>
        <taxon>Gammaproteobacteria</taxon>
        <taxon>Oceanospirillales</taxon>
        <taxon>Halomonadaceae</taxon>
        <taxon>Halomonas</taxon>
    </lineage>
</organism>
<dbReference type="GO" id="GO:0006260">
    <property type="term" value="P:DNA replication"/>
    <property type="evidence" value="ECO:0007669"/>
    <property type="project" value="InterPro"/>
</dbReference>
<name>A0A1B8NX27_HALEL</name>
<keyword evidence="4" id="KW-0808">Transferase</keyword>
<dbReference type="PATRIC" id="fig|2746.7.peg.3707"/>
<dbReference type="SUPFAM" id="SSF50249">
    <property type="entry name" value="Nucleic acid-binding proteins"/>
    <property type="match status" value="1"/>
</dbReference>
<evidence type="ECO:0000313" key="5">
    <source>
        <dbReference type="Proteomes" id="UP000092504"/>
    </source>
</evidence>
<dbReference type="EC" id="2.7.7.7" evidence="4"/>
<dbReference type="PANTHER" id="PTHR32294">
    <property type="entry name" value="DNA POLYMERASE III SUBUNIT ALPHA"/>
    <property type="match status" value="1"/>
</dbReference>
<evidence type="ECO:0000256" key="1">
    <source>
        <dbReference type="ARBA" id="ARBA00022490"/>
    </source>
</evidence>
<proteinExistence type="predicted"/>
<dbReference type="Pfam" id="PF20914">
    <property type="entry name" value="DNA_pol_IIIA_C"/>
    <property type="match status" value="1"/>
</dbReference>
<dbReference type="InterPro" id="IPR048472">
    <property type="entry name" value="DNA_pol_IIIA_C"/>
</dbReference>
<dbReference type="InterPro" id="IPR004805">
    <property type="entry name" value="DnaE2/DnaE/PolC"/>
</dbReference>
<evidence type="ECO:0000313" key="4">
    <source>
        <dbReference type="EMBL" id="OBX34547.1"/>
    </source>
</evidence>
<comment type="caution">
    <text evidence="4">The sequence shown here is derived from an EMBL/GenBank/DDBJ whole genome shotgun (WGS) entry which is preliminary data.</text>
</comment>
<gene>
    <name evidence="4" type="primary">dnaE_1</name>
    <name evidence="4" type="ORF">A8U91_03603</name>
</gene>
<keyword evidence="1" id="KW-0963">Cytoplasm</keyword>
<accession>A0A1B8NX27</accession>
<reference evidence="4 5" key="1">
    <citation type="submission" date="2016-06" db="EMBL/GenBank/DDBJ databases">
        <title>Genome sequence of halotolerant plant growth promoting strain of Halomonas elongata HEK1 isolated from salterns of Rann of Kutch, Gujarat, India.</title>
        <authorList>
            <person name="Gaba S."/>
            <person name="Singh R.N."/>
            <person name="Abrol S."/>
            <person name="Kaushik R."/>
            <person name="Saxena A.K."/>
        </authorList>
    </citation>
    <scope>NUCLEOTIDE SEQUENCE [LARGE SCALE GENOMIC DNA]</scope>
    <source>
        <strain evidence="4 5">HEK1</strain>
    </source>
</reference>
<dbReference type="Proteomes" id="UP000092504">
    <property type="component" value="Unassembled WGS sequence"/>
</dbReference>
<dbReference type="PANTHER" id="PTHR32294:SF0">
    <property type="entry name" value="DNA POLYMERASE III SUBUNIT ALPHA"/>
    <property type="match status" value="1"/>
</dbReference>
<dbReference type="CDD" id="cd04485">
    <property type="entry name" value="DnaE_OBF"/>
    <property type="match status" value="1"/>
</dbReference>
<dbReference type="GO" id="GO:0008408">
    <property type="term" value="F:3'-5' exonuclease activity"/>
    <property type="evidence" value="ECO:0007669"/>
    <property type="project" value="InterPro"/>
</dbReference>
<dbReference type="GO" id="GO:0003676">
    <property type="term" value="F:nucleic acid binding"/>
    <property type="evidence" value="ECO:0007669"/>
    <property type="project" value="InterPro"/>
</dbReference>
<keyword evidence="4" id="KW-0548">Nucleotidyltransferase</keyword>
<dbReference type="AlphaFoldDB" id="A0A1B8NX27"/>
<sequence>MKSKRGDTMAFVTLDDRTGRIEASLFGELFDSLRGRIDTDQVLIIEGEVSTDDYSGGLRLRGKDVTLMVDARTRYGQAVELSLDGAAVNGRLVDSLRDSLAPYCNGEGLPVRLRYRNAEATGWLELAEQWRVQPTDELLIALREVQGQDGVRLKYR</sequence>
<dbReference type="InterPro" id="IPR012340">
    <property type="entry name" value="NA-bd_OB-fold"/>
</dbReference>
<evidence type="ECO:0000259" key="2">
    <source>
        <dbReference type="Pfam" id="PF01336"/>
    </source>
</evidence>
<protein>
    <submittedName>
        <fullName evidence="4">DNA polymerase III subunit alpha</fullName>
        <ecNumber evidence="4">2.7.7.7</ecNumber>
    </submittedName>
</protein>